<evidence type="ECO:0000259" key="6">
    <source>
        <dbReference type="Pfam" id="PF07687"/>
    </source>
</evidence>
<evidence type="ECO:0000313" key="8">
    <source>
        <dbReference type="Proteomes" id="UP000184123"/>
    </source>
</evidence>
<dbReference type="EMBL" id="FRCA01000001">
    <property type="protein sequence ID" value="SHL31914.1"/>
    <property type="molecule type" value="Genomic_DNA"/>
</dbReference>
<dbReference type="InterPro" id="IPR002933">
    <property type="entry name" value="Peptidase_M20"/>
</dbReference>
<dbReference type="AlphaFoldDB" id="A0A1M6ZNE1"/>
<dbReference type="NCBIfam" id="NF004788">
    <property type="entry name" value="PRK06133.1"/>
    <property type="match status" value="1"/>
</dbReference>
<dbReference type="RefSeq" id="WP_073433149.1">
    <property type="nucleotide sequence ID" value="NZ_BJXU01000021.1"/>
</dbReference>
<dbReference type="InterPro" id="IPR050072">
    <property type="entry name" value="Peptidase_M20A"/>
</dbReference>
<proteinExistence type="predicted"/>
<dbReference type="Proteomes" id="UP000184123">
    <property type="component" value="Unassembled WGS sequence"/>
</dbReference>
<dbReference type="GO" id="GO:0046872">
    <property type="term" value="F:metal ion binding"/>
    <property type="evidence" value="ECO:0007669"/>
    <property type="project" value="UniProtKB-KW"/>
</dbReference>
<reference evidence="7 8" key="1">
    <citation type="submission" date="2016-11" db="EMBL/GenBank/DDBJ databases">
        <authorList>
            <person name="Jaros S."/>
            <person name="Januszkiewicz K."/>
            <person name="Wedrychowicz H."/>
        </authorList>
    </citation>
    <scope>NUCLEOTIDE SEQUENCE [LARGE SCALE GENOMIC DNA]</scope>
    <source>
        <strain evidence="7 8">DSM 4740</strain>
    </source>
</reference>
<organism evidence="7 8">
    <name type="scientific">Halomonas cupida</name>
    <dbReference type="NCBI Taxonomy" id="44933"/>
    <lineage>
        <taxon>Bacteria</taxon>
        <taxon>Pseudomonadati</taxon>
        <taxon>Pseudomonadota</taxon>
        <taxon>Gammaproteobacteria</taxon>
        <taxon>Oceanospirillales</taxon>
        <taxon>Halomonadaceae</taxon>
        <taxon>Halomonas</taxon>
    </lineage>
</organism>
<dbReference type="PANTHER" id="PTHR43808:SF10">
    <property type="entry name" value="BLL3749 PROTEIN"/>
    <property type="match status" value="1"/>
</dbReference>
<dbReference type="PIRSF" id="PIRSF037238">
    <property type="entry name" value="Carboxypeptidase_G2"/>
    <property type="match status" value="1"/>
</dbReference>
<evidence type="ECO:0000256" key="3">
    <source>
        <dbReference type="ARBA" id="ARBA00023285"/>
    </source>
</evidence>
<dbReference type="InterPro" id="IPR011650">
    <property type="entry name" value="Peptidase_M20_dimer"/>
</dbReference>
<keyword evidence="2" id="KW-0378">Hydrolase</keyword>
<dbReference type="InterPro" id="IPR017150">
    <property type="entry name" value="Pept_M20_glutamate_carboxypep"/>
</dbReference>
<keyword evidence="7" id="KW-0645">Protease</keyword>
<dbReference type="STRING" id="44933.SAMN05660971_00182"/>
<evidence type="ECO:0000256" key="5">
    <source>
        <dbReference type="SAM" id="SignalP"/>
    </source>
</evidence>
<sequence length="415" mass="44840">MRHSMLAVGLAYGMFAVTAQAAPQQDVYDAVEEQQQPLLDTLATLVNIDSGTGFIAGLSEVEALLTERLEALGAEVEAHPAETYGGNTLVGRLQGSGDRNIMLMIHYDTVFGEGAAEERPFRIEDGRAYGPGVGDAKGGVAVILHSLEVLQTLGFDDYGQLTVVLNPDEEKGSLGSRDLIQQLSADQDAVLVFEPTFSEDAADAVTVVTKGINYAFLEVSGRASHAGGAPEEGRNAVMELSHQLLQLGDLGDPDKETTLNWTIVEGGTKRNIIPEQARAEGDMRYFDSSEYERVLNEANDIIANQLIEDTEVEFRLDKGRPPLPPNPETQGLAEQAQQIYQELDRELQAVEIGGGTDAAYAYHADSATPAVLESLGLVGGRFHSDEEFVLVDSVVPRLYLTTRMIMELSDADPES</sequence>
<evidence type="ECO:0000256" key="4">
    <source>
        <dbReference type="PIRSR" id="PIRSR037238-1"/>
    </source>
</evidence>
<name>A0A1M6ZNE1_9GAMM</name>
<dbReference type="Gene3D" id="3.30.70.360">
    <property type="match status" value="1"/>
</dbReference>
<accession>A0A1M6ZNE1</accession>
<dbReference type="Gene3D" id="3.40.630.10">
    <property type="entry name" value="Zn peptidases"/>
    <property type="match status" value="1"/>
</dbReference>
<protein>
    <submittedName>
        <fullName evidence="7">Glutamate carboxypeptidase</fullName>
    </submittedName>
</protein>
<dbReference type="CDD" id="cd03885">
    <property type="entry name" value="M20_CPDG2"/>
    <property type="match status" value="1"/>
</dbReference>
<feature type="chain" id="PRO_5012997502" evidence="5">
    <location>
        <begin position="22"/>
        <end position="415"/>
    </location>
</feature>
<dbReference type="Pfam" id="PF01546">
    <property type="entry name" value="Peptidase_M20"/>
    <property type="match status" value="1"/>
</dbReference>
<dbReference type="Pfam" id="PF07687">
    <property type="entry name" value="M20_dimer"/>
    <property type="match status" value="1"/>
</dbReference>
<dbReference type="SUPFAM" id="SSF55031">
    <property type="entry name" value="Bacterial exopeptidase dimerisation domain"/>
    <property type="match status" value="1"/>
</dbReference>
<keyword evidence="1" id="KW-0479">Metal-binding</keyword>
<gene>
    <name evidence="7" type="ORF">SAMN05660971_00182</name>
</gene>
<feature type="domain" description="Peptidase M20 dimerisation" evidence="6">
    <location>
        <begin position="209"/>
        <end position="309"/>
    </location>
</feature>
<keyword evidence="5" id="KW-0732">Signal</keyword>
<dbReference type="InterPro" id="IPR036264">
    <property type="entry name" value="Bact_exopeptidase_dim_dom"/>
</dbReference>
<evidence type="ECO:0000313" key="7">
    <source>
        <dbReference type="EMBL" id="SHL31914.1"/>
    </source>
</evidence>
<keyword evidence="3" id="KW-0170">Cobalt</keyword>
<dbReference type="OrthoDB" id="9776600at2"/>
<evidence type="ECO:0000256" key="1">
    <source>
        <dbReference type="ARBA" id="ARBA00022723"/>
    </source>
</evidence>
<dbReference type="GO" id="GO:0004180">
    <property type="term" value="F:carboxypeptidase activity"/>
    <property type="evidence" value="ECO:0007669"/>
    <property type="project" value="UniProtKB-KW"/>
</dbReference>
<keyword evidence="7" id="KW-0121">Carboxypeptidase</keyword>
<feature type="active site" description="Proton acceptor" evidence="4">
    <location>
        <position position="169"/>
    </location>
</feature>
<evidence type="ECO:0000256" key="2">
    <source>
        <dbReference type="ARBA" id="ARBA00022801"/>
    </source>
</evidence>
<dbReference type="SUPFAM" id="SSF53187">
    <property type="entry name" value="Zn-dependent exopeptidases"/>
    <property type="match status" value="1"/>
</dbReference>
<feature type="signal peptide" evidence="5">
    <location>
        <begin position="1"/>
        <end position="21"/>
    </location>
</feature>
<dbReference type="PANTHER" id="PTHR43808">
    <property type="entry name" value="ACETYLORNITHINE DEACETYLASE"/>
    <property type="match status" value="1"/>
</dbReference>
<feature type="active site" evidence="4">
    <location>
        <position position="108"/>
    </location>
</feature>